<feature type="binding site" evidence="14">
    <location>
        <begin position="462"/>
        <end position="465"/>
    </location>
    <ligand>
        <name>FAD</name>
        <dbReference type="ChEBI" id="CHEBI:57692"/>
    </ligand>
</feature>
<comment type="similarity">
    <text evidence="14">In the N-terminal section; belongs to the flavodoxin family.</text>
</comment>
<feature type="binding site" evidence="14">
    <location>
        <position position="667"/>
    </location>
    <ligand>
        <name>NADP(+)</name>
        <dbReference type="ChEBI" id="CHEBI:58349"/>
    </ligand>
</feature>
<evidence type="ECO:0000256" key="9">
    <source>
        <dbReference type="ARBA" id="ARBA00023002"/>
    </source>
</evidence>
<evidence type="ECO:0000313" key="18">
    <source>
        <dbReference type="EMBL" id="CDH48577.1"/>
    </source>
</evidence>
<organism evidence="18 19">
    <name type="scientific">Lichtheimia corymbifera JMRC:FSU:9682</name>
    <dbReference type="NCBI Taxonomy" id="1263082"/>
    <lineage>
        <taxon>Eukaryota</taxon>
        <taxon>Fungi</taxon>
        <taxon>Fungi incertae sedis</taxon>
        <taxon>Mucoromycota</taxon>
        <taxon>Mucoromycotina</taxon>
        <taxon>Mucoromycetes</taxon>
        <taxon>Mucorales</taxon>
        <taxon>Lichtheimiaceae</taxon>
        <taxon>Lichtheimia</taxon>
    </lineage>
</organism>
<feature type="binding site" evidence="14">
    <location>
        <begin position="480"/>
        <end position="482"/>
    </location>
    <ligand>
        <name>FAD</name>
        <dbReference type="ChEBI" id="CHEBI:57692"/>
    </ligand>
</feature>
<evidence type="ECO:0000256" key="12">
    <source>
        <dbReference type="ARBA" id="ARBA00023166"/>
    </source>
</evidence>
<comment type="catalytic activity">
    <reaction evidence="14 15">
        <text>2 oxidized [cytochrome P450] + NADPH = 2 reduced [cytochrome P450] + NADP(+) + H(+)</text>
        <dbReference type="Rhea" id="RHEA:24040"/>
        <dbReference type="Rhea" id="RHEA-COMP:14627"/>
        <dbReference type="Rhea" id="RHEA-COMP:14628"/>
        <dbReference type="ChEBI" id="CHEBI:15378"/>
        <dbReference type="ChEBI" id="CHEBI:55376"/>
        <dbReference type="ChEBI" id="CHEBI:57783"/>
        <dbReference type="ChEBI" id="CHEBI:58349"/>
        <dbReference type="ChEBI" id="CHEBI:60344"/>
        <dbReference type="EC" id="1.6.2.4"/>
    </reaction>
</comment>
<comment type="caution">
    <text evidence="18">The sequence shown here is derived from an EMBL/GenBank/DDBJ whole genome shotgun (WGS) entry which is preliminary data.</text>
</comment>
<keyword evidence="13 14" id="KW-0753">Steroid metabolism</keyword>
<keyword evidence="5 14" id="KW-0274">FAD</keyword>
<dbReference type="InterPro" id="IPR001433">
    <property type="entry name" value="OxRdtase_FAD/NAD-bd"/>
</dbReference>
<feature type="binding site" evidence="14">
    <location>
        <position position="563"/>
    </location>
    <ligand>
        <name>NADP(+)</name>
        <dbReference type="ChEBI" id="CHEBI:58349"/>
    </ligand>
</feature>
<comment type="similarity">
    <text evidence="14 15">In the C-terminal section; belongs to the flavoprotein pyridine nucleotide cytochrome reductase family.</text>
</comment>
<proteinExistence type="inferred from homology"/>
<keyword evidence="14" id="KW-0496">Mitochondrion</keyword>
<feature type="binding site" evidence="14">
    <location>
        <position position="300"/>
    </location>
    <ligand>
        <name>NADP(+)</name>
        <dbReference type="ChEBI" id="CHEBI:58349"/>
    </ligand>
</feature>
<feature type="binding site" evidence="14">
    <location>
        <begin position="498"/>
        <end position="501"/>
    </location>
    <ligand>
        <name>FAD</name>
        <dbReference type="ChEBI" id="CHEBI:57692"/>
    </ligand>
</feature>
<dbReference type="InterPro" id="IPR017938">
    <property type="entry name" value="Riboflavin_synthase-like_b-brl"/>
</dbReference>
<evidence type="ECO:0000256" key="7">
    <source>
        <dbReference type="ARBA" id="ARBA00022955"/>
    </source>
</evidence>
<keyword evidence="7 14" id="KW-0752">Steroid biosynthesis</keyword>
<comment type="cofactor">
    <cofactor evidence="14">
        <name>FAD</name>
        <dbReference type="ChEBI" id="CHEBI:57692"/>
    </cofactor>
    <text evidence="14">Binds 1 FAD per monomer.</text>
</comment>
<feature type="domain" description="Flavodoxin-like" evidence="16">
    <location>
        <begin position="73"/>
        <end position="225"/>
    </location>
</feature>
<dbReference type="Pfam" id="PF00258">
    <property type="entry name" value="Flavodoxin_1"/>
    <property type="match status" value="1"/>
</dbReference>
<comment type="subcellular location">
    <subcellularLocation>
        <location evidence="14">Endoplasmic reticulum membrane</location>
        <topology evidence="14">Single-pass membrane protein</topology>
        <orientation evidence="14">Cytoplasmic side</orientation>
    </subcellularLocation>
    <subcellularLocation>
        <location evidence="14">Mitochondrion outer membrane</location>
        <topology evidence="14">Single-pass membrane protein</topology>
        <orientation evidence="14">Cytoplasmic side</orientation>
    </subcellularLocation>
    <subcellularLocation>
        <location evidence="14">Cell membrane</location>
        <topology evidence="14">Single-pass membrane protein</topology>
        <orientation evidence="14">Cytoplasmic side</orientation>
    </subcellularLocation>
</comment>
<evidence type="ECO:0000256" key="14">
    <source>
        <dbReference type="HAMAP-Rule" id="MF_03212"/>
    </source>
</evidence>
<feature type="binding site" evidence="14">
    <location>
        <begin position="130"/>
        <end position="133"/>
    </location>
    <ligand>
        <name>FMN</name>
        <dbReference type="ChEBI" id="CHEBI:58210"/>
    </ligand>
</feature>
<dbReference type="GO" id="GO:0006696">
    <property type="term" value="P:ergosterol biosynthetic process"/>
    <property type="evidence" value="ECO:0007669"/>
    <property type="project" value="UniProtKB-UniRule"/>
</dbReference>
<keyword evidence="12 14" id="KW-1207">Sterol metabolism</keyword>
<dbReference type="Proteomes" id="UP000027586">
    <property type="component" value="Unassembled WGS sequence"/>
</dbReference>
<dbReference type="InterPro" id="IPR029039">
    <property type="entry name" value="Flavoprotein-like_sf"/>
</dbReference>
<keyword evidence="11 14" id="KW-0472">Membrane</keyword>
<reference evidence="18" key="1">
    <citation type="submission" date="2013-08" db="EMBL/GenBank/DDBJ databases">
        <title>Gene expansion shapes genome architecture in the human pathogen Lichtheimia corymbifera: an evolutionary genomics analysis in the ancient terrestrial Mucorales (Mucoromycotina).</title>
        <authorList>
            <person name="Schwartze V.U."/>
            <person name="Winter S."/>
            <person name="Shelest E."/>
            <person name="Marcet-Houben M."/>
            <person name="Horn F."/>
            <person name="Wehner S."/>
            <person name="Hoffmann K."/>
            <person name="Riege K."/>
            <person name="Sammeth M."/>
            <person name="Nowrousian M."/>
            <person name="Valiante V."/>
            <person name="Linde J."/>
            <person name="Jacobsen I.D."/>
            <person name="Marz M."/>
            <person name="Brakhage A.A."/>
            <person name="Gabaldon T."/>
            <person name="Bocker S."/>
            <person name="Voigt K."/>
        </authorList>
    </citation>
    <scope>NUCLEOTIDE SEQUENCE [LARGE SCALE GENOMIC DNA]</scope>
    <source>
        <strain evidence="18">FSU 9682</strain>
    </source>
</reference>
<dbReference type="InterPro" id="IPR008254">
    <property type="entry name" value="Flavodoxin/NO_synth"/>
</dbReference>
<evidence type="ECO:0000256" key="6">
    <source>
        <dbReference type="ARBA" id="ARBA00022857"/>
    </source>
</evidence>
<dbReference type="SUPFAM" id="SSF52218">
    <property type="entry name" value="Flavoproteins"/>
    <property type="match status" value="1"/>
</dbReference>
<dbReference type="PRINTS" id="PR00369">
    <property type="entry name" value="FLAVODOXIN"/>
</dbReference>
<feature type="binding site" evidence="14">
    <location>
        <position position="705"/>
    </location>
    <ligand>
        <name>FAD</name>
        <dbReference type="ChEBI" id="CHEBI:57692"/>
    </ligand>
</feature>
<evidence type="ECO:0000313" key="19">
    <source>
        <dbReference type="Proteomes" id="UP000027586"/>
    </source>
</evidence>
<dbReference type="EC" id="1.6.2.4" evidence="14 15"/>
<dbReference type="InterPro" id="IPR001709">
    <property type="entry name" value="Flavoprot_Pyr_Nucl_cyt_Rdtase"/>
</dbReference>
<dbReference type="GO" id="GO:0050660">
    <property type="term" value="F:flavin adenine dinucleotide binding"/>
    <property type="evidence" value="ECO:0007669"/>
    <property type="project" value="UniProtKB-UniRule"/>
</dbReference>
<dbReference type="InterPro" id="IPR003097">
    <property type="entry name" value="CysJ-like_FAD-binding"/>
</dbReference>
<evidence type="ECO:0000256" key="5">
    <source>
        <dbReference type="ARBA" id="ARBA00022827"/>
    </source>
</evidence>
<sequence length="706" mass="78935">MAQSPPALDTLDIVFLGTIGLGTIAWFARRQIAERLFGSSAASDAKTNGHATPAPPKRERNFVKIMQEQGRKVIFFYGSQTGTAEDYASRLAKECSQKYGVNCMTADLELYDLSYLDTVPEDCLVFFVMATYGEGEPTDNAVDFWDVLSEEEPQFSEADGDKPLQNLRYLVFGLGNKTYEHYNAVARNVDKRLEVLGAHRVHPRGEGDDDGSLEEDFLAWQENMWPAFCEALGVDESNAHSGPRQATYSVEELADVNMDDVYLGELAEKPKEGARIVYDAKRPFNAPIASSQDLFTSTDRHCLHMEIDVSDSNLTYQTGDHIAIWPTNSENEVARLASILGLADKLDTAINVKAIDPAASKKYPFPCPATYRAIFRHYLDICAAVSRQSLMAFVEYAPTEESKERLRQLAKDKDEYRLTVGEAVRNLGEVLEIVAGNDVKPGFFSSVPFDLVVESISRLQPRYYSISSSAKESPKKIAVTAVTLSYQPDPTPQRTVYGVNTNYLWRIHTASKQQSIDADLPTYDLSGPRNALHGTKLPVHVRRSQFKLPRNPTVPVIMVGPGTGVAPFRGFVRERALQKSEGKPVGPTLLFFGCRNSEQDFLYKNEWPALFDTLGESSRIITAFSRETAQKVYVQHRLQENGEEVWGLLQRGAYIYVCGDAKNMARDVQQTFVNFGIEFGGLSDDKAHDFVKNLRSTGRYQEDVWS</sequence>
<keyword evidence="10 14" id="KW-0756">Sterol biosynthesis</keyword>
<dbReference type="GO" id="GO:0005741">
    <property type="term" value="C:mitochondrial outer membrane"/>
    <property type="evidence" value="ECO:0007669"/>
    <property type="project" value="UniProtKB-SubCell"/>
</dbReference>
<comment type="caution">
    <text evidence="14">Lacks conserved residue(s) required for the propagation of feature annotation.</text>
</comment>
<evidence type="ECO:0000256" key="10">
    <source>
        <dbReference type="ARBA" id="ARBA00023011"/>
    </source>
</evidence>
<evidence type="ECO:0000256" key="2">
    <source>
        <dbReference type="ARBA" id="ARBA00022643"/>
    </source>
</evidence>
<gene>
    <name evidence="18" type="ORF">LCOR_00353.1</name>
</gene>
<dbReference type="InterPro" id="IPR001094">
    <property type="entry name" value="Flavdoxin-like"/>
</dbReference>
<dbReference type="GO" id="GO:0010181">
    <property type="term" value="F:FMN binding"/>
    <property type="evidence" value="ECO:0007669"/>
    <property type="project" value="UniProtKB-UniRule"/>
</dbReference>
<dbReference type="Gene3D" id="1.20.990.10">
    <property type="entry name" value="NADPH-cytochrome p450 Reductase, Chain A, domain 3"/>
    <property type="match status" value="1"/>
</dbReference>
<comment type="cofactor">
    <cofactor evidence="14">
        <name>FMN</name>
        <dbReference type="ChEBI" id="CHEBI:58210"/>
    </cofactor>
    <text evidence="14">Binds 1 FMN per monomer.</text>
</comment>
<dbReference type="HAMAP" id="MF_03212">
    <property type="entry name" value="NCPR"/>
    <property type="match status" value="1"/>
</dbReference>
<dbReference type="PROSITE" id="PS50902">
    <property type="entry name" value="FLAVODOXIN_LIKE"/>
    <property type="match status" value="1"/>
</dbReference>
<feature type="binding site" evidence="14">
    <location>
        <position position="209"/>
    </location>
    <ligand>
        <name>FMN</name>
        <dbReference type="ChEBI" id="CHEBI:58210"/>
    </ligand>
</feature>
<protein>
    <recommendedName>
        <fullName evidence="14 15">NADPH--cytochrome P450 reductase</fullName>
        <shortName evidence="14">CPR</shortName>
        <shortName evidence="14">P450R</shortName>
        <ecNumber evidence="14 15">1.6.2.4</ecNumber>
    </recommendedName>
</protein>
<dbReference type="InterPro" id="IPR039261">
    <property type="entry name" value="FNR_nucleotide-bd"/>
</dbReference>
<keyword evidence="14" id="KW-0443">Lipid metabolism</keyword>
<comment type="function">
    <text evidence="14">This enzyme is required for electron transfer from NADP to cytochrome P450 in microsomes. It can also provide electron transfer to heme oxygenase and cytochrome B5. Involved in ergosterol biosynthesis.</text>
</comment>
<feature type="binding site" evidence="14">
    <location>
        <begin position="79"/>
        <end position="84"/>
    </location>
    <ligand>
        <name>FMN</name>
        <dbReference type="ChEBI" id="CHEBI:58210"/>
    </ligand>
</feature>
<dbReference type="Gene3D" id="3.40.50.80">
    <property type="entry name" value="Nucleotide-binding domain of ferredoxin-NADP reductase (FNR) module"/>
    <property type="match status" value="1"/>
</dbReference>
<dbReference type="Pfam" id="PF00667">
    <property type="entry name" value="FAD_binding_1"/>
    <property type="match status" value="1"/>
</dbReference>
<dbReference type="VEuPathDB" id="FungiDB:LCOR_00353.1"/>
<keyword evidence="3" id="KW-0812">Transmembrane</keyword>
<dbReference type="GO" id="GO:0005789">
    <property type="term" value="C:endoplasmic reticulum membrane"/>
    <property type="evidence" value="ECO:0007669"/>
    <property type="project" value="UniProtKB-SubCell"/>
</dbReference>
<dbReference type="SUPFAM" id="SSF63380">
    <property type="entry name" value="Riboflavin synthase domain-like"/>
    <property type="match status" value="1"/>
</dbReference>
<dbReference type="FunFam" id="3.40.50.360:FF:000024">
    <property type="entry name" value="NADPH--cytochrome P450 reductase"/>
    <property type="match status" value="1"/>
</dbReference>
<dbReference type="STRING" id="1263082.A0A068RG31"/>
<keyword evidence="6 14" id="KW-0521">NADP</keyword>
<keyword evidence="2 14" id="KW-0288">FMN</keyword>
<keyword evidence="19" id="KW-1185">Reference proteome</keyword>
<feature type="binding site" evidence="14">
    <location>
        <position position="486"/>
    </location>
    <ligand>
        <name>FAD</name>
        <dbReference type="ChEBI" id="CHEBI:57692"/>
    </ligand>
</feature>
<dbReference type="GO" id="GO:0005886">
    <property type="term" value="C:plasma membrane"/>
    <property type="evidence" value="ECO:0007669"/>
    <property type="project" value="UniProtKB-SubCell"/>
</dbReference>
<dbReference type="PIRSF" id="PIRSF000208">
    <property type="entry name" value="P450R"/>
    <property type="match status" value="1"/>
</dbReference>
<evidence type="ECO:0000256" key="11">
    <source>
        <dbReference type="ARBA" id="ARBA00023136"/>
    </source>
</evidence>
<evidence type="ECO:0000259" key="16">
    <source>
        <dbReference type="PROSITE" id="PS50902"/>
    </source>
</evidence>
<dbReference type="SUPFAM" id="SSF52343">
    <property type="entry name" value="Ferredoxin reductase-like, C-terminal NADP-linked domain"/>
    <property type="match status" value="1"/>
</dbReference>
<dbReference type="AlphaFoldDB" id="A0A068RG31"/>
<dbReference type="OrthoDB" id="1856718at2759"/>
<dbReference type="Pfam" id="PF00175">
    <property type="entry name" value="NAD_binding_1"/>
    <property type="match status" value="1"/>
</dbReference>
<keyword evidence="4 14" id="KW-0256">Endoplasmic reticulum</keyword>
<dbReference type="InterPro" id="IPR023173">
    <property type="entry name" value="NADPH_Cyt_P450_Rdtase_alpha"/>
</dbReference>
<keyword evidence="14" id="KW-1003">Cell membrane</keyword>
<dbReference type="PRINTS" id="PR00371">
    <property type="entry name" value="FPNCR"/>
</dbReference>
<dbReference type="Gene3D" id="2.40.30.10">
    <property type="entry name" value="Translation factors"/>
    <property type="match status" value="1"/>
</dbReference>
<keyword evidence="14" id="KW-0444">Lipid biosynthesis</keyword>
<keyword evidence="9 14" id="KW-0560">Oxidoreductase</keyword>
<evidence type="ECO:0000256" key="4">
    <source>
        <dbReference type="ARBA" id="ARBA00022824"/>
    </source>
</evidence>
<keyword evidence="8" id="KW-1133">Transmembrane helix</keyword>
<feature type="binding site" evidence="14">
    <location>
        <begin position="174"/>
        <end position="183"/>
    </location>
    <ligand>
        <name>FMN</name>
        <dbReference type="ChEBI" id="CHEBI:58210"/>
    </ligand>
</feature>
<evidence type="ECO:0000256" key="8">
    <source>
        <dbReference type="ARBA" id="ARBA00022989"/>
    </source>
</evidence>
<dbReference type="GO" id="GO:0005829">
    <property type="term" value="C:cytosol"/>
    <property type="evidence" value="ECO:0007669"/>
    <property type="project" value="TreeGrafter"/>
</dbReference>
<name>A0A068RG31_9FUNG</name>
<evidence type="ECO:0000259" key="17">
    <source>
        <dbReference type="PROSITE" id="PS51384"/>
    </source>
</evidence>
<dbReference type="Gene3D" id="3.40.50.360">
    <property type="match status" value="1"/>
</dbReference>
<dbReference type="PROSITE" id="PS51384">
    <property type="entry name" value="FAD_FR"/>
    <property type="match status" value="1"/>
</dbReference>
<keyword evidence="1 14" id="KW-0285">Flavoprotein</keyword>
<evidence type="ECO:0000256" key="15">
    <source>
        <dbReference type="PIRNR" id="PIRNR000208"/>
    </source>
</evidence>
<dbReference type="InterPro" id="IPR023208">
    <property type="entry name" value="P450R"/>
</dbReference>
<dbReference type="FunFam" id="3.40.50.80:FF:000001">
    <property type="entry name" value="NADPH--cytochrome P450 reductase 1"/>
    <property type="match status" value="1"/>
</dbReference>
<keyword evidence="14" id="KW-1000">Mitochondrion outer membrane</keyword>
<dbReference type="EMBL" id="CBTN010000001">
    <property type="protein sequence ID" value="CDH48577.1"/>
    <property type="molecule type" value="Genomic_DNA"/>
</dbReference>
<comment type="similarity">
    <text evidence="14">Belongs to the NADPH--cytochrome P450 reductase family.</text>
</comment>
<evidence type="ECO:0000256" key="3">
    <source>
        <dbReference type="ARBA" id="ARBA00022692"/>
    </source>
</evidence>
<evidence type="ECO:0000256" key="1">
    <source>
        <dbReference type="ARBA" id="ARBA00022630"/>
    </source>
</evidence>
<dbReference type="PANTHER" id="PTHR19384:SF17">
    <property type="entry name" value="NADPH--CYTOCHROME P450 REDUCTASE"/>
    <property type="match status" value="1"/>
</dbReference>
<dbReference type="PANTHER" id="PTHR19384">
    <property type="entry name" value="NITRIC OXIDE SYNTHASE-RELATED"/>
    <property type="match status" value="1"/>
</dbReference>
<feature type="domain" description="FAD-binding FR-type" evidence="17">
    <location>
        <begin position="281"/>
        <end position="535"/>
    </location>
</feature>
<dbReference type="CDD" id="cd06204">
    <property type="entry name" value="CYPOR"/>
    <property type="match status" value="1"/>
</dbReference>
<feature type="binding site" evidence="14">
    <location>
        <begin position="631"/>
        <end position="635"/>
    </location>
    <ligand>
        <name>NADP(+)</name>
        <dbReference type="ChEBI" id="CHEBI:58349"/>
    </ligand>
</feature>
<dbReference type="GO" id="GO:0050661">
    <property type="term" value="F:NADP binding"/>
    <property type="evidence" value="ECO:0007669"/>
    <property type="project" value="UniProtKB-UniRule"/>
</dbReference>
<feature type="binding site" evidence="14">
    <location>
        <begin position="625"/>
        <end position="626"/>
    </location>
    <ligand>
        <name>NADP(+)</name>
        <dbReference type="ChEBI" id="CHEBI:58349"/>
    </ligand>
</feature>
<dbReference type="GO" id="GO:0003958">
    <property type="term" value="F:NADPH-hemoprotein reductase activity"/>
    <property type="evidence" value="ECO:0007669"/>
    <property type="project" value="UniProtKB-UniRule"/>
</dbReference>
<accession>A0A068RG31</accession>
<evidence type="ECO:0000256" key="13">
    <source>
        <dbReference type="ARBA" id="ARBA00023221"/>
    </source>
</evidence>
<dbReference type="InterPro" id="IPR017927">
    <property type="entry name" value="FAD-bd_FR_type"/>
</dbReference>